<feature type="domain" description="TEA" evidence="8">
    <location>
        <begin position="45"/>
        <end position="119"/>
    </location>
</feature>
<feature type="region of interest" description="Disordered" evidence="7">
    <location>
        <begin position="639"/>
        <end position="658"/>
    </location>
</feature>
<dbReference type="PANTHER" id="PTHR11834:SF0">
    <property type="entry name" value="PROTEIN SCALLOPED"/>
    <property type="match status" value="1"/>
</dbReference>
<dbReference type="InterPro" id="IPR050937">
    <property type="entry name" value="TEC1_TEAD_TF"/>
</dbReference>
<evidence type="ECO:0000256" key="5">
    <source>
        <dbReference type="ARBA" id="ARBA00023242"/>
    </source>
</evidence>
<feature type="region of interest" description="Disordered" evidence="7">
    <location>
        <begin position="201"/>
        <end position="226"/>
    </location>
</feature>
<dbReference type="Proteomes" id="UP000807025">
    <property type="component" value="Unassembled WGS sequence"/>
</dbReference>
<keyword evidence="4" id="KW-0804">Transcription</keyword>
<accession>A0A9P5ZZ56</accession>
<keyword evidence="10" id="KW-1185">Reference proteome</keyword>
<dbReference type="EMBL" id="MU154553">
    <property type="protein sequence ID" value="KAF9496331.1"/>
    <property type="molecule type" value="Genomic_DNA"/>
</dbReference>
<comment type="similarity">
    <text evidence="2">Belongs to the TEC1 family.</text>
</comment>
<evidence type="ECO:0000256" key="1">
    <source>
        <dbReference type="ARBA" id="ARBA00004123"/>
    </source>
</evidence>
<evidence type="ECO:0000313" key="10">
    <source>
        <dbReference type="Proteomes" id="UP000807025"/>
    </source>
</evidence>
<evidence type="ECO:0000313" key="9">
    <source>
        <dbReference type="EMBL" id="KAF9496331.1"/>
    </source>
</evidence>
<keyword evidence="5" id="KW-0539">Nucleus</keyword>
<feature type="compositionally biased region" description="Low complexity" evidence="7">
    <location>
        <begin position="479"/>
        <end position="505"/>
    </location>
</feature>
<dbReference type="OrthoDB" id="10006572at2759"/>
<evidence type="ECO:0000259" key="8">
    <source>
        <dbReference type="PROSITE" id="PS51088"/>
    </source>
</evidence>
<feature type="compositionally biased region" description="Low complexity" evidence="7">
    <location>
        <begin position="325"/>
        <end position="346"/>
    </location>
</feature>
<feature type="region of interest" description="Disordered" evidence="7">
    <location>
        <begin position="413"/>
        <end position="518"/>
    </location>
</feature>
<feature type="region of interest" description="Disordered" evidence="7">
    <location>
        <begin position="606"/>
        <end position="626"/>
    </location>
</feature>
<dbReference type="Gene3D" id="6.10.20.40">
    <property type="entry name" value="TEA/ATTS domain"/>
    <property type="match status" value="1"/>
</dbReference>
<organism evidence="9 10">
    <name type="scientific">Pleurotus eryngii</name>
    <name type="common">Boletus of the steppes</name>
    <dbReference type="NCBI Taxonomy" id="5323"/>
    <lineage>
        <taxon>Eukaryota</taxon>
        <taxon>Fungi</taxon>
        <taxon>Dikarya</taxon>
        <taxon>Basidiomycota</taxon>
        <taxon>Agaricomycotina</taxon>
        <taxon>Agaricomycetes</taxon>
        <taxon>Agaricomycetidae</taxon>
        <taxon>Agaricales</taxon>
        <taxon>Pleurotineae</taxon>
        <taxon>Pleurotaceae</taxon>
        <taxon>Pleurotus</taxon>
    </lineage>
</organism>
<proteinExistence type="inferred from homology"/>
<dbReference type="PANTHER" id="PTHR11834">
    <property type="entry name" value="TRANSCRIPTIONAL ENHANCER FACTOR TEF RELATED"/>
    <property type="match status" value="1"/>
</dbReference>
<dbReference type="InterPro" id="IPR000818">
    <property type="entry name" value="TEA/ATTS_dom"/>
</dbReference>
<protein>
    <recommendedName>
        <fullName evidence="8">TEA domain-containing protein</fullName>
    </recommendedName>
</protein>
<feature type="compositionally biased region" description="Low complexity" evidence="7">
    <location>
        <begin position="457"/>
        <end position="467"/>
    </location>
</feature>
<dbReference type="GO" id="GO:0000981">
    <property type="term" value="F:DNA-binding transcription factor activity, RNA polymerase II-specific"/>
    <property type="evidence" value="ECO:0007669"/>
    <property type="project" value="TreeGrafter"/>
</dbReference>
<feature type="region of interest" description="Disordered" evidence="7">
    <location>
        <begin position="141"/>
        <end position="187"/>
    </location>
</feature>
<evidence type="ECO:0000256" key="7">
    <source>
        <dbReference type="SAM" id="MobiDB-lite"/>
    </source>
</evidence>
<evidence type="ECO:0000256" key="6">
    <source>
        <dbReference type="PROSITE-ProRule" id="PRU00505"/>
    </source>
</evidence>
<comment type="subcellular location">
    <subcellularLocation>
        <location evidence="1">Nucleus</location>
    </subcellularLocation>
</comment>
<evidence type="ECO:0000256" key="3">
    <source>
        <dbReference type="ARBA" id="ARBA00023015"/>
    </source>
</evidence>
<evidence type="ECO:0000256" key="2">
    <source>
        <dbReference type="ARBA" id="ARBA00008421"/>
    </source>
</evidence>
<dbReference type="GO" id="GO:0005667">
    <property type="term" value="C:transcription regulator complex"/>
    <property type="evidence" value="ECO:0007669"/>
    <property type="project" value="TreeGrafter"/>
</dbReference>
<dbReference type="GO" id="GO:0005634">
    <property type="term" value="C:nucleus"/>
    <property type="evidence" value="ECO:0007669"/>
    <property type="project" value="UniProtKB-SubCell"/>
</dbReference>
<feature type="compositionally biased region" description="Low complexity" evidence="7">
    <location>
        <begin position="413"/>
        <end position="449"/>
    </location>
</feature>
<keyword evidence="3" id="KW-0805">Transcription regulation</keyword>
<feature type="region of interest" description="Disordered" evidence="7">
    <location>
        <begin position="1"/>
        <end position="24"/>
    </location>
</feature>
<dbReference type="AlphaFoldDB" id="A0A9P5ZZ56"/>
<dbReference type="GO" id="GO:0000978">
    <property type="term" value="F:RNA polymerase II cis-regulatory region sequence-specific DNA binding"/>
    <property type="evidence" value="ECO:0007669"/>
    <property type="project" value="TreeGrafter"/>
</dbReference>
<dbReference type="Pfam" id="PF01285">
    <property type="entry name" value="TEA"/>
    <property type="match status" value="1"/>
</dbReference>
<feature type="DNA-binding region" description="TEA" evidence="6">
    <location>
        <begin position="45"/>
        <end position="119"/>
    </location>
</feature>
<dbReference type="SMART" id="SM00426">
    <property type="entry name" value="TEA"/>
    <property type="match status" value="1"/>
</dbReference>
<feature type="region of interest" description="Disordered" evidence="7">
    <location>
        <begin position="324"/>
        <end position="346"/>
    </location>
</feature>
<name>A0A9P5ZZ56_PLEER</name>
<gene>
    <name evidence="9" type="ORF">BDN71DRAFT_1430290</name>
</gene>
<comment type="caution">
    <text evidence="9">The sequence shown here is derived from an EMBL/GenBank/DDBJ whole genome shotgun (WGS) entry which is preliminary data.</text>
</comment>
<reference evidence="9" key="1">
    <citation type="submission" date="2020-11" db="EMBL/GenBank/DDBJ databases">
        <authorList>
            <consortium name="DOE Joint Genome Institute"/>
            <person name="Ahrendt S."/>
            <person name="Riley R."/>
            <person name="Andreopoulos W."/>
            <person name="Labutti K."/>
            <person name="Pangilinan J."/>
            <person name="Ruiz-Duenas F.J."/>
            <person name="Barrasa J.M."/>
            <person name="Sanchez-Garcia M."/>
            <person name="Camarero S."/>
            <person name="Miyauchi S."/>
            <person name="Serrano A."/>
            <person name="Linde D."/>
            <person name="Babiker R."/>
            <person name="Drula E."/>
            <person name="Ayuso-Fernandez I."/>
            <person name="Pacheco R."/>
            <person name="Padilla G."/>
            <person name="Ferreira P."/>
            <person name="Barriuso J."/>
            <person name="Kellner H."/>
            <person name="Castanera R."/>
            <person name="Alfaro M."/>
            <person name="Ramirez L."/>
            <person name="Pisabarro A.G."/>
            <person name="Kuo A."/>
            <person name="Tritt A."/>
            <person name="Lipzen A."/>
            <person name="He G."/>
            <person name="Yan M."/>
            <person name="Ng V."/>
            <person name="Cullen D."/>
            <person name="Martin F."/>
            <person name="Rosso M.-N."/>
            <person name="Henrissat B."/>
            <person name="Hibbett D."/>
            <person name="Martinez A.T."/>
            <person name="Grigoriev I.V."/>
        </authorList>
    </citation>
    <scope>NUCLEOTIDE SEQUENCE</scope>
    <source>
        <strain evidence="9">ATCC 90797</strain>
    </source>
</reference>
<dbReference type="InterPro" id="IPR038096">
    <property type="entry name" value="TEA/ATTS_sf"/>
</dbReference>
<sequence>MTGTALLPSALPSSLGAASPSGPSSTTLEVFHSIVKGRKSWKTLRGNGEAVWPPELEAALLEGLESYQPDDSRETRLLGRFPMRNRYISDYIWKVTGKRRTAKQVGSRLQQLRDTCGGKRLEAESDVVVLALLSPCKRQVPAHRSTPALMREQQRGGALDCASPLDDSSPFSSSSTTAPSSSSSTTTSPLVICIDLLPPSSPLPSPATSSTPVQDSTGTFHAAQPRPIKSIDPTVTFLSQQHIHATSHYTVYQHQQHQGHQGQGENAVVFSESTPLVLVPHALPAAEGETLVYSTALVPGFWSEIADAHDPTHYTIHQEIIKQVPSSPSSLPSPTSPTSPASPSQLQSSQVLMFSAIYKFKFAEPAAHFSMGMGMGMSLYEERPSTSSSSTSLDSLDSLDSMDSMDSFASYTTDATHSTNSTTPTSTSSSPTVHPRSLSSPTSPSSPSSPTSPPHTYPSTPSPTSRTHTNKISLPLPPSLSLSLPLSPSSPSSNHPQSALSALSPSSPPPTASTSGDEAFDYFLPVDIDVTQFVADPFSAHTHPSHSAQHGYVAMMGSNMGMGGMGMNMNVNISGMGGGMGMGMDINGMIDIDPYTSPSSSSYMDSYAHHAHSGNGKHQEESFYELSSEPGVYDSANAGWGIGGHQQQSQVHEVHHQQHGFGQEYSAYVL</sequence>
<feature type="compositionally biased region" description="Low complexity" evidence="7">
    <location>
        <begin position="168"/>
        <end position="187"/>
    </location>
</feature>
<evidence type="ECO:0000256" key="4">
    <source>
        <dbReference type="ARBA" id="ARBA00023163"/>
    </source>
</evidence>
<dbReference type="PROSITE" id="PS51088">
    <property type="entry name" value="TEA_2"/>
    <property type="match status" value="1"/>
</dbReference>